<dbReference type="PANTHER" id="PTHR30096:SF0">
    <property type="entry name" value="4,5-DOPA DIOXYGENASE EXTRADIOL-LIKE PROTEIN"/>
    <property type="match status" value="1"/>
</dbReference>
<keyword evidence="4" id="KW-0862">Zinc</keyword>
<comment type="similarity">
    <text evidence="2">Belongs to the DODA-type extradiol aromatic ring-opening dioxygenase family.</text>
</comment>
<dbReference type="EMBL" id="JACORU010000005">
    <property type="protein sequence ID" value="MBC5766060.1"/>
    <property type="molecule type" value="Genomic_DNA"/>
</dbReference>
<dbReference type="PIRSF" id="PIRSF006157">
    <property type="entry name" value="Doxgns_DODA"/>
    <property type="match status" value="1"/>
</dbReference>
<evidence type="ECO:0000256" key="1">
    <source>
        <dbReference type="ARBA" id="ARBA00001947"/>
    </source>
</evidence>
<comment type="caution">
    <text evidence="7">The sequence shown here is derived from an EMBL/GenBank/DDBJ whole genome shotgun (WGS) entry which is preliminary data.</text>
</comment>
<gene>
    <name evidence="7" type="primary">ygiD</name>
    <name evidence="7" type="ORF">H8R02_16450</name>
</gene>
<accession>A0A923M9X4</accession>
<evidence type="ECO:0000256" key="3">
    <source>
        <dbReference type="ARBA" id="ARBA00022723"/>
    </source>
</evidence>
<dbReference type="PANTHER" id="PTHR30096">
    <property type="entry name" value="4,5-DOPA DIOXYGENASE EXTRADIOL-LIKE PROTEIN"/>
    <property type="match status" value="1"/>
</dbReference>
<dbReference type="GO" id="GO:0008198">
    <property type="term" value="F:ferrous iron binding"/>
    <property type="evidence" value="ECO:0007669"/>
    <property type="project" value="InterPro"/>
</dbReference>
<evidence type="ECO:0000256" key="4">
    <source>
        <dbReference type="ARBA" id="ARBA00022833"/>
    </source>
</evidence>
<evidence type="ECO:0000256" key="5">
    <source>
        <dbReference type="ARBA" id="ARBA00023002"/>
    </source>
</evidence>
<name>A0A923M9X4_9BURK</name>
<keyword evidence="3" id="KW-0479">Metal-binding</keyword>
<organism evidence="7 8">
    <name type="scientific">Ramlibacter albus</name>
    <dbReference type="NCBI Taxonomy" id="2079448"/>
    <lineage>
        <taxon>Bacteria</taxon>
        <taxon>Pseudomonadati</taxon>
        <taxon>Pseudomonadota</taxon>
        <taxon>Betaproteobacteria</taxon>
        <taxon>Burkholderiales</taxon>
        <taxon>Comamonadaceae</taxon>
        <taxon>Ramlibacter</taxon>
    </lineage>
</organism>
<dbReference type="EC" id="1.13.11.29" evidence="7"/>
<dbReference type="Proteomes" id="UP000596827">
    <property type="component" value="Unassembled WGS sequence"/>
</dbReference>
<reference evidence="7" key="1">
    <citation type="submission" date="2020-08" db="EMBL/GenBank/DDBJ databases">
        <title>Ramlibacter sp. GTP1 16S ribosomal RNA gene genome sequencing and assembly.</title>
        <authorList>
            <person name="Kang M."/>
        </authorList>
    </citation>
    <scope>NUCLEOTIDE SEQUENCE</scope>
    <source>
        <strain evidence="7">GTP1</strain>
    </source>
</reference>
<dbReference type="CDD" id="cd07363">
    <property type="entry name" value="45_DOPA_Dioxygenase"/>
    <property type="match status" value="1"/>
</dbReference>
<evidence type="ECO:0000313" key="7">
    <source>
        <dbReference type="EMBL" id="MBC5766060.1"/>
    </source>
</evidence>
<dbReference type="Pfam" id="PF02900">
    <property type="entry name" value="LigB"/>
    <property type="match status" value="1"/>
</dbReference>
<evidence type="ECO:0000256" key="2">
    <source>
        <dbReference type="ARBA" id="ARBA00007581"/>
    </source>
</evidence>
<evidence type="ECO:0000259" key="6">
    <source>
        <dbReference type="Pfam" id="PF02900"/>
    </source>
</evidence>
<protein>
    <submittedName>
        <fullName evidence="7">4,5-DOPA dioxygenase extradiol</fullName>
        <ecNumber evidence="7">1.13.11.29</ecNumber>
    </submittedName>
</protein>
<feature type="domain" description="Extradiol ring-cleavage dioxygenase class III enzyme subunit B" evidence="6">
    <location>
        <begin position="2"/>
        <end position="220"/>
    </location>
</feature>
<dbReference type="GO" id="GO:0050297">
    <property type="term" value="F:stizolobate synthase activity"/>
    <property type="evidence" value="ECO:0007669"/>
    <property type="project" value="UniProtKB-EC"/>
</dbReference>
<keyword evidence="5 7" id="KW-0560">Oxidoreductase</keyword>
<proteinExistence type="inferred from homology"/>
<dbReference type="NCBIfam" id="NF007914">
    <property type="entry name" value="PRK10628.1"/>
    <property type="match status" value="1"/>
</dbReference>
<dbReference type="InterPro" id="IPR014436">
    <property type="entry name" value="Extradiol_dOase_DODA"/>
</dbReference>
<dbReference type="Gene3D" id="3.40.830.10">
    <property type="entry name" value="LigB-like"/>
    <property type="match status" value="1"/>
</dbReference>
<keyword evidence="7" id="KW-0223">Dioxygenase</keyword>
<dbReference type="SUPFAM" id="SSF53213">
    <property type="entry name" value="LigB-like"/>
    <property type="match status" value="1"/>
</dbReference>
<evidence type="ECO:0000313" key="8">
    <source>
        <dbReference type="Proteomes" id="UP000596827"/>
    </source>
</evidence>
<dbReference type="AlphaFoldDB" id="A0A923M9X4"/>
<comment type="cofactor">
    <cofactor evidence="1">
        <name>Zn(2+)</name>
        <dbReference type="ChEBI" id="CHEBI:29105"/>
    </cofactor>
</comment>
<dbReference type="InterPro" id="IPR004183">
    <property type="entry name" value="Xdiol_dOase_suB"/>
</dbReference>
<sequence length="235" mass="25296">MREWGNELGRPSAILSVSAHWLTDGEVLVGIQPRPRTIHDFGGFPDALHAMAYPAAGAPESAQEAVKALGAFAAKGDTAWGLDHGTWTVLHHMFPRADVPVFQLSIDYSKPASFHYAVGRAISALRDKGVLVMGSGNVVHNLRATQRGVPEGPSAATPWAAGFDEKVKLALDARDDKALQDYQRLDFGARMAVPTPDHYWPLLYALGAAGANEKPKTTYASFQAGTLSMRCVQFG</sequence>
<dbReference type="GO" id="GO:0008270">
    <property type="term" value="F:zinc ion binding"/>
    <property type="evidence" value="ECO:0007669"/>
    <property type="project" value="InterPro"/>
</dbReference>
<keyword evidence="8" id="KW-1185">Reference proteome</keyword>